<gene>
    <name evidence="2" type="ORF">D8674_021583</name>
</gene>
<feature type="compositionally biased region" description="Polar residues" evidence="1">
    <location>
        <begin position="7"/>
        <end position="16"/>
    </location>
</feature>
<name>A0A5N5GHH8_9ROSA</name>
<sequence>MYIMCHTPSQAGSATAISPPDMGMTGVSPVTPFDVTVSPAPASSTSSMTHPLLSARWTDPWPQKVYVRPGNELPPTTVATTSQPPNAAATPSTVDCDVDDYIF</sequence>
<keyword evidence="3" id="KW-1185">Reference proteome</keyword>
<dbReference type="Proteomes" id="UP000327157">
    <property type="component" value="Chromosome 3"/>
</dbReference>
<feature type="compositionally biased region" description="Polar residues" evidence="1">
    <location>
        <begin position="77"/>
        <end position="93"/>
    </location>
</feature>
<evidence type="ECO:0000256" key="1">
    <source>
        <dbReference type="SAM" id="MobiDB-lite"/>
    </source>
</evidence>
<evidence type="ECO:0000313" key="2">
    <source>
        <dbReference type="EMBL" id="KAB2614995.1"/>
    </source>
</evidence>
<accession>A0A5N5GHH8</accession>
<evidence type="ECO:0000313" key="3">
    <source>
        <dbReference type="Proteomes" id="UP000327157"/>
    </source>
</evidence>
<proteinExistence type="predicted"/>
<reference evidence="2 3" key="1">
    <citation type="submission" date="2019-09" db="EMBL/GenBank/DDBJ databases">
        <authorList>
            <person name="Ou C."/>
        </authorList>
    </citation>
    <scope>NUCLEOTIDE SEQUENCE [LARGE SCALE GENOMIC DNA]</scope>
    <source>
        <strain evidence="2">S2</strain>
        <tissue evidence="2">Leaf</tissue>
    </source>
</reference>
<organism evidence="2 3">
    <name type="scientific">Pyrus ussuriensis x Pyrus communis</name>
    <dbReference type="NCBI Taxonomy" id="2448454"/>
    <lineage>
        <taxon>Eukaryota</taxon>
        <taxon>Viridiplantae</taxon>
        <taxon>Streptophyta</taxon>
        <taxon>Embryophyta</taxon>
        <taxon>Tracheophyta</taxon>
        <taxon>Spermatophyta</taxon>
        <taxon>Magnoliopsida</taxon>
        <taxon>eudicotyledons</taxon>
        <taxon>Gunneridae</taxon>
        <taxon>Pentapetalae</taxon>
        <taxon>rosids</taxon>
        <taxon>fabids</taxon>
        <taxon>Rosales</taxon>
        <taxon>Rosaceae</taxon>
        <taxon>Amygdaloideae</taxon>
        <taxon>Maleae</taxon>
        <taxon>Pyrus</taxon>
    </lineage>
</organism>
<comment type="caution">
    <text evidence="2">The sequence shown here is derived from an EMBL/GenBank/DDBJ whole genome shotgun (WGS) entry which is preliminary data.</text>
</comment>
<dbReference type="AlphaFoldDB" id="A0A5N5GHH8"/>
<dbReference type="EMBL" id="SMOL01000402">
    <property type="protein sequence ID" value="KAB2614995.1"/>
    <property type="molecule type" value="Genomic_DNA"/>
</dbReference>
<feature type="region of interest" description="Disordered" evidence="1">
    <location>
        <begin position="1"/>
        <end position="23"/>
    </location>
</feature>
<protein>
    <submittedName>
        <fullName evidence="2">Uncharacterized protein</fullName>
    </submittedName>
</protein>
<reference evidence="3" key="2">
    <citation type="submission" date="2019-10" db="EMBL/GenBank/DDBJ databases">
        <title>A de novo genome assembly of a pear dwarfing rootstock.</title>
        <authorList>
            <person name="Wang F."/>
            <person name="Wang J."/>
            <person name="Li S."/>
            <person name="Zhang Y."/>
            <person name="Fang M."/>
            <person name="Ma L."/>
            <person name="Zhao Y."/>
            <person name="Jiang S."/>
        </authorList>
    </citation>
    <scope>NUCLEOTIDE SEQUENCE [LARGE SCALE GENOMIC DNA]</scope>
</reference>
<feature type="region of interest" description="Disordered" evidence="1">
    <location>
        <begin position="68"/>
        <end position="93"/>
    </location>
</feature>
<reference evidence="2 3" key="3">
    <citation type="submission" date="2019-11" db="EMBL/GenBank/DDBJ databases">
        <title>A de novo genome assembly of a pear dwarfing rootstock.</title>
        <authorList>
            <person name="Wang F."/>
            <person name="Wang J."/>
            <person name="Li S."/>
            <person name="Zhang Y."/>
            <person name="Fang M."/>
            <person name="Ma L."/>
            <person name="Zhao Y."/>
            <person name="Jiang S."/>
        </authorList>
    </citation>
    <scope>NUCLEOTIDE SEQUENCE [LARGE SCALE GENOMIC DNA]</scope>
    <source>
        <strain evidence="2">S2</strain>
        <tissue evidence="2">Leaf</tissue>
    </source>
</reference>